<dbReference type="AlphaFoldDB" id="A0A0K2T1K1"/>
<protein>
    <submittedName>
        <fullName evidence="1">Uncharacterized protein</fullName>
    </submittedName>
</protein>
<evidence type="ECO:0000313" key="1">
    <source>
        <dbReference type="EMBL" id="CDW19467.1"/>
    </source>
</evidence>
<sequence>MIDAPLHLSLLQTQLVPMAPCHGSSSLHIFWSRSEHSRTII</sequence>
<dbReference type="EMBL" id="HACA01002106">
    <property type="protein sequence ID" value="CDW19467.1"/>
    <property type="molecule type" value="Transcribed_RNA"/>
</dbReference>
<name>A0A0K2T1K1_LEPSM</name>
<reference evidence="1" key="1">
    <citation type="submission" date="2014-05" db="EMBL/GenBank/DDBJ databases">
        <authorList>
            <person name="Chronopoulou M."/>
        </authorList>
    </citation>
    <scope>NUCLEOTIDE SEQUENCE</scope>
    <source>
        <tissue evidence="1">Whole organism</tissue>
    </source>
</reference>
<organism evidence="1">
    <name type="scientific">Lepeophtheirus salmonis</name>
    <name type="common">Salmon louse</name>
    <name type="synonym">Caligus salmonis</name>
    <dbReference type="NCBI Taxonomy" id="72036"/>
    <lineage>
        <taxon>Eukaryota</taxon>
        <taxon>Metazoa</taxon>
        <taxon>Ecdysozoa</taxon>
        <taxon>Arthropoda</taxon>
        <taxon>Crustacea</taxon>
        <taxon>Multicrustacea</taxon>
        <taxon>Hexanauplia</taxon>
        <taxon>Copepoda</taxon>
        <taxon>Siphonostomatoida</taxon>
        <taxon>Caligidae</taxon>
        <taxon>Lepeophtheirus</taxon>
    </lineage>
</organism>
<proteinExistence type="predicted"/>
<accession>A0A0K2T1K1</accession>